<evidence type="ECO:0000313" key="4">
    <source>
        <dbReference type="RefSeq" id="XP_006813436.1"/>
    </source>
</evidence>
<dbReference type="RefSeq" id="XP_006813436.1">
    <property type="nucleotide sequence ID" value="XM_006813373.1"/>
</dbReference>
<keyword evidence="1" id="KW-0175">Coiled coil</keyword>
<name>A0ABM0M095_SACKO</name>
<gene>
    <name evidence="4" type="primary">LOC102808482</name>
</gene>
<evidence type="ECO:0000256" key="1">
    <source>
        <dbReference type="SAM" id="Coils"/>
    </source>
</evidence>
<dbReference type="InterPro" id="IPR032736">
    <property type="entry name" value="Hinderin"/>
</dbReference>
<dbReference type="Pfam" id="PF15369">
    <property type="entry name" value="KIAA1328"/>
    <property type="match status" value="1"/>
</dbReference>
<feature type="region of interest" description="Disordered" evidence="2">
    <location>
        <begin position="15"/>
        <end position="100"/>
    </location>
</feature>
<evidence type="ECO:0000313" key="3">
    <source>
        <dbReference type="Proteomes" id="UP000694865"/>
    </source>
</evidence>
<dbReference type="PANTHER" id="PTHR28375:SF1">
    <property type="entry name" value="PROTEIN HINDERIN"/>
    <property type="match status" value="1"/>
</dbReference>
<keyword evidence="3" id="KW-1185">Reference proteome</keyword>
<sequence length="161" mass="18727">MADDISYEIYWTKDPSDDENSSLVHVPGVNDVGNRRPSVKMRARKTKEVKAKVPSKSPLVIEDLSTSKRTPLKSSNRKMNEADNNMKIKKKPSLKDLRPEDKKRVANLIRELARIGEEKENALEQLNAERNEFENKMLSIQEQYDSILQEREDILYKNRKN</sequence>
<dbReference type="PANTHER" id="PTHR28375">
    <property type="entry name" value="PROTEIN HINDERIN"/>
    <property type="match status" value="1"/>
</dbReference>
<evidence type="ECO:0000256" key="2">
    <source>
        <dbReference type="SAM" id="MobiDB-lite"/>
    </source>
</evidence>
<organism evidence="3 4">
    <name type="scientific">Saccoglossus kowalevskii</name>
    <name type="common">Acorn worm</name>
    <dbReference type="NCBI Taxonomy" id="10224"/>
    <lineage>
        <taxon>Eukaryota</taxon>
        <taxon>Metazoa</taxon>
        <taxon>Hemichordata</taxon>
        <taxon>Enteropneusta</taxon>
        <taxon>Harrimaniidae</taxon>
        <taxon>Saccoglossus</taxon>
    </lineage>
</organism>
<proteinExistence type="predicted"/>
<dbReference type="Proteomes" id="UP000694865">
    <property type="component" value="Unplaced"/>
</dbReference>
<feature type="coiled-coil region" evidence="1">
    <location>
        <begin position="105"/>
        <end position="150"/>
    </location>
</feature>
<reference evidence="4" key="1">
    <citation type="submission" date="2025-08" db="UniProtKB">
        <authorList>
            <consortium name="RefSeq"/>
        </authorList>
    </citation>
    <scope>IDENTIFICATION</scope>
    <source>
        <tissue evidence="4">Testes</tissue>
    </source>
</reference>
<accession>A0ABM0M095</accession>
<dbReference type="GeneID" id="102808482"/>
<protein>
    <submittedName>
        <fullName evidence="4">Uncharacterized protein KIAA1328-like</fullName>
    </submittedName>
</protein>